<evidence type="ECO:0000259" key="3">
    <source>
        <dbReference type="PROSITE" id="PS50024"/>
    </source>
</evidence>
<comment type="caution">
    <text evidence="4">The sequence shown here is derived from an EMBL/GenBank/DDBJ whole genome shotgun (WGS) entry which is preliminary data.</text>
</comment>
<evidence type="ECO:0000256" key="2">
    <source>
        <dbReference type="SAM" id="Phobius"/>
    </source>
</evidence>
<dbReference type="Pfam" id="PF01390">
    <property type="entry name" value="SEA"/>
    <property type="match status" value="1"/>
</dbReference>
<feature type="transmembrane region" description="Helical" evidence="2">
    <location>
        <begin position="394"/>
        <end position="417"/>
    </location>
</feature>
<feature type="compositionally biased region" description="Polar residues" evidence="1">
    <location>
        <begin position="455"/>
        <end position="468"/>
    </location>
</feature>
<dbReference type="Proteomes" id="UP000190648">
    <property type="component" value="Unassembled WGS sequence"/>
</dbReference>
<evidence type="ECO:0000313" key="4">
    <source>
        <dbReference type="EMBL" id="OPJ70051.1"/>
    </source>
</evidence>
<reference evidence="4 5" key="1">
    <citation type="submission" date="2016-02" db="EMBL/GenBank/DDBJ databases">
        <title>Band-tailed pigeon sequencing and assembly.</title>
        <authorList>
            <person name="Soares A.E."/>
            <person name="Novak B.J."/>
            <person name="Rice E.S."/>
            <person name="O'Connell B."/>
            <person name="Chang D."/>
            <person name="Weber S."/>
            <person name="Shapiro B."/>
        </authorList>
    </citation>
    <scope>NUCLEOTIDE SEQUENCE [LARGE SCALE GENOMIC DNA]</scope>
    <source>
        <strain evidence="4">BTP2013</strain>
        <tissue evidence="4">Blood</tissue>
    </source>
</reference>
<protein>
    <recommendedName>
        <fullName evidence="3">SEA domain-containing protein</fullName>
    </recommendedName>
</protein>
<feature type="region of interest" description="Disordered" evidence="1">
    <location>
        <begin position="440"/>
        <end position="468"/>
    </location>
</feature>
<proteinExistence type="predicted"/>
<evidence type="ECO:0000313" key="5">
    <source>
        <dbReference type="Proteomes" id="UP000190648"/>
    </source>
</evidence>
<dbReference type="SUPFAM" id="SSF82671">
    <property type="entry name" value="SEA domain"/>
    <property type="match status" value="1"/>
</dbReference>
<keyword evidence="5" id="KW-1185">Reference proteome</keyword>
<gene>
    <name evidence="4" type="ORF">AV530_019296</name>
</gene>
<sequence length="468" mass="51371">MLVGSAGSSLRVADVSSGADDKGQSLGMLAVATARSHSGQKQELPHVLPLQFRLLGIAYTAALSNSSSGRYRQLEEEVRLLAGGDALGWDGGFELNQVLSSYETFLQANILEFLNGSVVVRGEALFRGDDPAPTSSHLIRTLVTAASRERRPFSWQLEPRSVQSGDFSLENLDPEKLSFSLTALQLGRSKTEALGSLTSEVTRCLSARYPVRNVAITQLRDLHGHLEIDGDIYLDTIIHTDVAEVLQAMTALANCSVDLLSLSVEGTGLHLQIYQFSFLITNRRFSEHLRDPLDPEHQELTRDLGDAVARAMRDHRSFLQLLIREFLPGSLICHGDLVFQHPAPTSLEVLEALALSVGSNKALAGSDLQVDPYSLVVGEDTLEPPPPELDFPEYGVAIILVCSLCFITAPIVLLVCLRNKRLGWRDVVVLWDRRDPEAGTQNMEMENRGFRRASEQGTENVQMQSDSA</sequence>
<evidence type="ECO:0000256" key="1">
    <source>
        <dbReference type="SAM" id="MobiDB-lite"/>
    </source>
</evidence>
<dbReference type="PROSITE" id="PS50024">
    <property type="entry name" value="SEA"/>
    <property type="match status" value="1"/>
</dbReference>
<dbReference type="InterPro" id="IPR036364">
    <property type="entry name" value="SEA_dom_sf"/>
</dbReference>
<feature type="compositionally biased region" description="Basic and acidic residues" evidence="1">
    <location>
        <begin position="445"/>
        <end position="454"/>
    </location>
</feature>
<name>A0A1V4JCY7_PATFA</name>
<keyword evidence="2" id="KW-1133">Transmembrane helix</keyword>
<dbReference type="InterPro" id="IPR000082">
    <property type="entry name" value="SEA_dom"/>
</dbReference>
<organism evidence="4 5">
    <name type="scientific">Patagioenas fasciata monilis</name>
    <dbReference type="NCBI Taxonomy" id="372326"/>
    <lineage>
        <taxon>Eukaryota</taxon>
        <taxon>Metazoa</taxon>
        <taxon>Chordata</taxon>
        <taxon>Craniata</taxon>
        <taxon>Vertebrata</taxon>
        <taxon>Euteleostomi</taxon>
        <taxon>Archelosauria</taxon>
        <taxon>Archosauria</taxon>
        <taxon>Dinosauria</taxon>
        <taxon>Saurischia</taxon>
        <taxon>Theropoda</taxon>
        <taxon>Coelurosauria</taxon>
        <taxon>Aves</taxon>
        <taxon>Neognathae</taxon>
        <taxon>Neoaves</taxon>
        <taxon>Columbimorphae</taxon>
        <taxon>Columbiformes</taxon>
        <taxon>Columbidae</taxon>
        <taxon>Patagioenas</taxon>
    </lineage>
</organism>
<keyword evidence="2" id="KW-0812">Transmembrane</keyword>
<feature type="domain" description="SEA" evidence="3">
    <location>
        <begin position="270"/>
        <end position="382"/>
    </location>
</feature>
<accession>A0A1V4JCY7</accession>
<dbReference type="AlphaFoldDB" id="A0A1V4JCY7"/>
<dbReference type="EMBL" id="LSYS01007908">
    <property type="protein sequence ID" value="OPJ70051.1"/>
    <property type="molecule type" value="Genomic_DNA"/>
</dbReference>
<keyword evidence="2" id="KW-0472">Membrane</keyword>
<dbReference type="OrthoDB" id="10070537at2759"/>